<dbReference type="Proteomes" id="UP000033047">
    <property type="component" value="Unassembled WGS sequence"/>
</dbReference>
<dbReference type="Pfam" id="PF13149">
    <property type="entry name" value="Mfa_like_1"/>
    <property type="match status" value="1"/>
</dbReference>
<comment type="caution">
    <text evidence="1">The sequence shown here is derived from an EMBL/GenBank/DDBJ whole genome shotgun (WGS) entry which is preliminary data.</text>
</comment>
<dbReference type="PATRIC" id="fig|927665.4.peg.3838"/>
<gene>
    <name evidence="1" type="ORF">HMPREF1535_03730</name>
</gene>
<dbReference type="AlphaFoldDB" id="A0A0F5IU83"/>
<reference evidence="1 2" key="1">
    <citation type="submission" date="2013-04" db="EMBL/GenBank/DDBJ databases">
        <title>The Genome Sequence of Parabacteroides goldsteinii DSM 19448.</title>
        <authorList>
            <consortium name="The Broad Institute Genomics Platform"/>
            <person name="Earl A."/>
            <person name="Ward D."/>
            <person name="Feldgarden M."/>
            <person name="Gevers D."/>
            <person name="Martens E."/>
            <person name="Sakamoto M."/>
            <person name="Benno Y."/>
            <person name="Song Y."/>
            <person name="Liu C."/>
            <person name="Lee J."/>
            <person name="Bolanos M."/>
            <person name="Vaisanen M.L."/>
            <person name="Finegold S.M."/>
            <person name="Walker B."/>
            <person name="Young S."/>
            <person name="Zeng Q."/>
            <person name="Gargeya S."/>
            <person name="Fitzgerald M."/>
            <person name="Haas B."/>
            <person name="Abouelleil A."/>
            <person name="Allen A.W."/>
            <person name="Alvarado L."/>
            <person name="Arachchi H.M."/>
            <person name="Berlin A.M."/>
            <person name="Chapman S.B."/>
            <person name="Gainer-Dewar J."/>
            <person name="Goldberg J."/>
            <person name="Griggs A."/>
            <person name="Gujja S."/>
            <person name="Hansen M."/>
            <person name="Howarth C."/>
            <person name="Imamovic A."/>
            <person name="Ireland A."/>
            <person name="Larimer J."/>
            <person name="McCowan C."/>
            <person name="Murphy C."/>
            <person name="Pearson M."/>
            <person name="Poon T.W."/>
            <person name="Priest M."/>
            <person name="Roberts A."/>
            <person name="Saif S."/>
            <person name="Shea T."/>
            <person name="Sisk P."/>
            <person name="Sykes S."/>
            <person name="Wortman J."/>
            <person name="Nusbaum C."/>
            <person name="Birren B."/>
        </authorList>
    </citation>
    <scope>NUCLEOTIDE SEQUENCE [LARGE SCALE GENOMIC DNA]</scope>
    <source>
        <strain evidence="1 2">DSM 19448</strain>
    </source>
</reference>
<dbReference type="STRING" id="927665.HMPREF1535_03730"/>
<evidence type="ECO:0000313" key="2">
    <source>
        <dbReference type="Proteomes" id="UP000033047"/>
    </source>
</evidence>
<organism evidence="1 2">
    <name type="scientific">Parabacteroides goldsteinii DSM 19448 = WAL 12034</name>
    <dbReference type="NCBI Taxonomy" id="927665"/>
    <lineage>
        <taxon>Bacteria</taxon>
        <taxon>Pseudomonadati</taxon>
        <taxon>Bacteroidota</taxon>
        <taxon>Bacteroidia</taxon>
        <taxon>Bacteroidales</taxon>
        <taxon>Tannerellaceae</taxon>
        <taxon>Parabacteroides</taxon>
    </lineage>
</organism>
<protein>
    <recommendedName>
        <fullName evidence="3">Fimbrillin family protein</fullName>
    </recommendedName>
</protein>
<evidence type="ECO:0008006" key="3">
    <source>
        <dbReference type="Google" id="ProtNLM"/>
    </source>
</evidence>
<evidence type="ECO:0000313" key="1">
    <source>
        <dbReference type="EMBL" id="KKB49104.1"/>
    </source>
</evidence>
<dbReference type="EMBL" id="AQHV01000020">
    <property type="protein sequence ID" value="KKB49104.1"/>
    <property type="molecule type" value="Genomic_DNA"/>
</dbReference>
<dbReference type="HOGENOM" id="CLU_972694_0_0_10"/>
<dbReference type="CDD" id="cd13121">
    <property type="entry name" value="BF2867_like_C"/>
    <property type="match status" value="1"/>
</dbReference>
<proteinExistence type="predicted"/>
<dbReference type="Gene3D" id="2.60.40.2630">
    <property type="match status" value="1"/>
</dbReference>
<name>A0A0F5IU83_9BACT</name>
<sequence>MALVAAVWLAAIGSGCSDETILMPAGESNPVKVLASIDRFSGILTESGSKTIAADNSYDRSTFVNSDKIRITKKYGGVADNVIEYTLSSGIWTPPSGKALTLQAGATYQAVYPTNYTSIQSSQSVATNYLKSNLLRTEILPASSETIDFTFKHVNTKLTLIFKPAEGGPAFSGDFSIQVQAPGLLTGGSVQEIVTLYRPDTNNYTWHGIVYPKGTSTDITVNVTYKNVTYKTTLSGCTLTTGSQYEYTLTIQNNILVPVGSEIKPWTPNQTHTGSLS</sequence>
<accession>A0A0F5IU83</accession>
<dbReference type="InterPro" id="IPR025049">
    <property type="entry name" value="Mfa-like_1"/>
</dbReference>